<feature type="transmembrane region" description="Helical" evidence="7">
    <location>
        <begin position="267"/>
        <end position="286"/>
    </location>
</feature>
<feature type="transmembrane region" description="Helical" evidence="7">
    <location>
        <begin position="6"/>
        <end position="28"/>
    </location>
</feature>
<evidence type="ECO:0000259" key="8">
    <source>
        <dbReference type="PROSITE" id="PS50109"/>
    </source>
</evidence>
<dbReference type="Pfam" id="PF16927">
    <property type="entry name" value="HisKA_7TM"/>
    <property type="match status" value="1"/>
</dbReference>
<accession>A0A2H0TGC8</accession>
<dbReference type="SUPFAM" id="SSF47384">
    <property type="entry name" value="Homodimeric domain of signal transducing histidine kinase"/>
    <property type="match status" value="1"/>
</dbReference>
<dbReference type="SUPFAM" id="SSF55785">
    <property type="entry name" value="PYP-like sensor domain (PAS domain)"/>
    <property type="match status" value="1"/>
</dbReference>
<dbReference type="AlphaFoldDB" id="A0A2H0TGC8"/>
<keyword evidence="3" id="KW-0597">Phosphoprotein</keyword>
<keyword evidence="7" id="KW-0812">Transmembrane</keyword>
<evidence type="ECO:0000256" key="1">
    <source>
        <dbReference type="ARBA" id="ARBA00000085"/>
    </source>
</evidence>
<dbReference type="Pfam" id="PF02518">
    <property type="entry name" value="HATPase_c"/>
    <property type="match status" value="1"/>
</dbReference>
<dbReference type="PANTHER" id="PTHR45453">
    <property type="entry name" value="PHOSPHATE REGULON SENSOR PROTEIN PHOR"/>
    <property type="match status" value="1"/>
</dbReference>
<dbReference type="Gene3D" id="1.10.287.130">
    <property type="match status" value="1"/>
</dbReference>
<feature type="transmembrane region" description="Helical" evidence="7">
    <location>
        <begin position="147"/>
        <end position="173"/>
    </location>
</feature>
<dbReference type="InterPro" id="IPR031621">
    <property type="entry name" value="HisKA_7TM"/>
</dbReference>
<feature type="transmembrane region" description="Helical" evidence="7">
    <location>
        <begin position="40"/>
        <end position="60"/>
    </location>
</feature>
<proteinExistence type="predicted"/>
<keyword evidence="7" id="KW-1133">Transmembrane helix</keyword>
<feature type="transmembrane region" description="Helical" evidence="7">
    <location>
        <begin position="241"/>
        <end position="261"/>
    </location>
</feature>
<feature type="transmembrane region" description="Helical" evidence="7">
    <location>
        <begin position="104"/>
        <end position="127"/>
    </location>
</feature>
<protein>
    <recommendedName>
        <fullName evidence="2">histidine kinase</fullName>
        <ecNumber evidence="2">2.7.13.3</ecNumber>
    </recommendedName>
</protein>
<comment type="caution">
    <text evidence="9">The sequence shown here is derived from an EMBL/GenBank/DDBJ whole genome shotgun (WGS) entry which is preliminary data.</text>
</comment>
<keyword evidence="6" id="KW-0902">Two-component regulatory system</keyword>
<sequence>MSFDPSNIQAIGIGVTAFLATLVATFVIISSKKNKVGRALIIMLLTVVWWAWFGFLYHIFDYIPVARAIRLLSVLGITAISVSFITFASVYLEEKKALKKRERVILISLQAVGALLAIFLFADIFIQEGYIVGALDFAPKEALAPNAGPLLLILIGHFVFCILFGGYLLALRAGLETDIRRRREAIIILLSTTGGLILGGTRFAPWYGVDFAPFLGGLAVPLFTVGIFYIMAVYGAFNVRLVTAEFLIFSIWTFMFFRTLMNSDFVSAIPDIIVLVVIIVTGIFLIRSVLKEVESRVEVERVLKELASLNLGLERRVSERTKEFLRAGEHVKTIVENLPIGLIEVSNGKVLRRANRVASNLLNFNRDTKLGVVLTSKEGALWTVVERALGHNINYQAMDILIERPEHRDLEVITAPLVAEQGEPGFIILIRDVTQEKELNRAKNEFLTIAAHKLRTPITALSWALFTLSEGRVGELTKKQKEIVAETGKRAEIITDLINGFLLAAEMSSRKFMVRREMGDVGELLSKAVEQTRLLYDKNINCIVSIADDIPKIAIDPGKLSLAFKNILSNSFIYTPSGGTISVSAERKGSKILIQVGDTGIGISKNEEDILFQKFSRGREAARIYTEGSGLGLFITKQIIEAHSGRIFITSKKGKGTTVTVELPE</sequence>
<comment type="catalytic activity">
    <reaction evidence="1">
        <text>ATP + protein L-histidine = ADP + protein N-phospho-L-histidine.</text>
        <dbReference type="EC" id="2.7.13.3"/>
    </reaction>
</comment>
<dbReference type="EMBL" id="PFCN01000008">
    <property type="protein sequence ID" value="PIR70613.1"/>
    <property type="molecule type" value="Genomic_DNA"/>
</dbReference>
<dbReference type="SUPFAM" id="SSF55874">
    <property type="entry name" value="ATPase domain of HSP90 chaperone/DNA topoisomerase II/histidine kinase"/>
    <property type="match status" value="1"/>
</dbReference>
<dbReference type="InterPro" id="IPR004358">
    <property type="entry name" value="Sig_transdc_His_kin-like_C"/>
</dbReference>
<dbReference type="InterPro" id="IPR050351">
    <property type="entry name" value="BphY/WalK/GraS-like"/>
</dbReference>
<dbReference type="InterPro" id="IPR003661">
    <property type="entry name" value="HisK_dim/P_dom"/>
</dbReference>
<feature type="transmembrane region" description="Helical" evidence="7">
    <location>
        <begin position="72"/>
        <end position="92"/>
    </location>
</feature>
<dbReference type="GO" id="GO:0005886">
    <property type="term" value="C:plasma membrane"/>
    <property type="evidence" value="ECO:0007669"/>
    <property type="project" value="TreeGrafter"/>
</dbReference>
<evidence type="ECO:0000256" key="2">
    <source>
        <dbReference type="ARBA" id="ARBA00012438"/>
    </source>
</evidence>
<feature type="transmembrane region" description="Helical" evidence="7">
    <location>
        <begin position="185"/>
        <end position="205"/>
    </location>
</feature>
<dbReference type="InterPro" id="IPR035965">
    <property type="entry name" value="PAS-like_dom_sf"/>
</dbReference>
<dbReference type="InterPro" id="IPR036890">
    <property type="entry name" value="HATPase_C_sf"/>
</dbReference>
<dbReference type="SMART" id="SM00387">
    <property type="entry name" value="HATPase_c"/>
    <property type="match status" value="1"/>
</dbReference>
<keyword evidence="4" id="KW-0808">Transferase</keyword>
<dbReference type="PROSITE" id="PS50109">
    <property type="entry name" value="HIS_KIN"/>
    <property type="match status" value="1"/>
</dbReference>
<dbReference type="GO" id="GO:0000155">
    <property type="term" value="F:phosphorelay sensor kinase activity"/>
    <property type="evidence" value="ECO:0007669"/>
    <property type="project" value="InterPro"/>
</dbReference>
<evidence type="ECO:0000256" key="3">
    <source>
        <dbReference type="ARBA" id="ARBA00022553"/>
    </source>
</evidence>
<evidence type="ECO:0000256" key="5">
    <source>
        <dbReference type="ARBA" id="ARBA00022777"/>
    </source>
</evidence>
<dbReference type="CDD" id="cd00082">
    <property type="entry name" value="HisKA"/>
    <property type="match status" value="1"/>
</dbReference>
<keyword evidence="7" id="KW-0472">Membrane</keyword>
<dbReference type="SMART" id="SM00388">
    <property type="entry name" value="HisKA"/>
    <property type="match status" value="1"/>
</dbReference>
<dbReference type="Pfam" id="PF00512">
    <property type="entry name" value="HisKA"/>
    <property type="match status" value="1"/>
</dbReference>
<dbReference type="PRINTS" id="PR00344">
    <property type="entry name" value="BCTRLSENSOR"/>
</dbReference>
<feature type="transmembrane region" description="Helical" evidence="7">
    <location>
        <begin position="211"/>
        <end position="234"/>
    </location>
</feature>
<gene>
    <name evidence="9" type="ORF">COU46_00555</name>
</gene>
<evidence type="ECO:0000256" key="6">
    <source>
        <dbReference type="ARBA" id="ARBA00023012"/>
    </source>
</evidence>
<feature type="domain" description="Histidine kinase" evidence="8">
    <location>
        <begin position="449"/>
        <end position="665"/>
    </location>
</feature>
<dbReference type="FunFam" id="3.30.565.10:FF:000006">
    <property type="entry name" value="Sensor histidine kinase WalK"/>
    <property type="match status" value="1"/>
</dbReference>
<evidence type="ECO:0000313" key="10">
    <source>
        <dbReference type="Proteomes" id="UP000229383"/>
    </source>
</evidence>
<dbReference type="InterPro" id="IPR003594">
    <property type="entry name" value="HATPase_dom"/>
</dbReference>
<dbReference type="PANTHER" id="PTHR45453:SF1">
    <property type="entry name" value="PHOSPHATE REGULON SENSOR PROTEIN PHOR"/>
    <property type="match status" value="1"/>
</dbReference>
<evidence type="ECO:0000256" key="7">
    <source>
        <dbReference type="SAM" id="Phobius"/>
    </source>
</evidence>
<reference evidence="10" key="1">
    <citation type="submission" date="2017-09" db="EMBL/GenBank/DDBJ databases">
        <title>Depth-based differentiation of microbial function through sediment-hosted aquifers and enrichment of novel symbionts in the deep terrestrial subsurface.</title>
        <authorList>
            <person name="Probst A.J."/>
            <person name="Ladd B."/>
            <person name="Jarett J.K."/>
            <person name="Geller-Mcgrath D.E."/>
            <person name="Sieber C.M.K."/>
            <person name="Emerson J.B."/>
            <person name="Anantharaman K."/>
            <person name="Thomas B.C."/>
            <person name="Malmstrom R."/>
            <person name="Stieglmeier M."/>
            <person name="Klingl A."/>
            <person name="Woyke T."/>
            <person name="Ryan C.M."/>
            <person name="Banfield J.F."/>
        </authorList>
    </citation>
    <scope>NUCLEOTIDE SEQUENCE [LARGE SCALE GENOMIC DNA]</scope>
</reference>
<organism evidence="9 10">
    <name type="scientific">Candidatus Niyogibacteria bacterium CG10_big_fil_rev_8_21_14_0_10_42_19</name>
    <dbReference type="NCBI Taxonomy" id="1974725"/>
    <lineage>
        <taxon>Bacteria</taxon>
        <taxon>Candidatus Niyogiibacteriota</taxon>
    </lineage>
</organism>
<dbReference type="Gene3D" id="3.30.565.10">
    <property type="entry name" value="Histidine kinase-like ATPase, C-terminal domain"/>
    <property type="match status" value="1"/>
</dbReference>
<keyword evidence="5" id="KW-0418">Kinase</keyword>
<dbReference type="Proteomes" id="UP000229383">
    <property type="component" value="Unassembled WGS sequence"/>
</dbReference>
<dbReference type="GO" id="GO:0004721">
    <property type="term" value="F:phosphoprotein phosphatase activity"/>
    <property type="evidence" value="ECO:0007669"/>
    <property type="project" value="TreeGrafter"/>
</dbReference>
<dbReference type="InterPro" id="IPR005467">
    <property type="entry name" value="His_kinase_dom"/>
</dbReference>
<evidence type="ECO:0000256" key="4">
    <source>
        <dbReference type="ARBA" id="ARBA00022679"/>
    </source>
</evidence>
<name>A0A2H0TGC8_9BACT</name>
<dbReference type="GO" id="GO:0016036">
    <property type="term" value="P:cellular response to phosphate starvation"/>
    <property type="evidence" value="ECO:0007669"/>
    <property type="project" value="TreeGrafter"/>
</dbReference>
<dbReference type="Gene3D" id="3.30.450.20">
    <property type="entry name" value="PAS domain"/>
    <property type="match status" value="1"/>
</dbReference>
<dbReference type="EC" id="2.7.13.3" evidence="2"/>
<dbReference type="InterPro" id="IPR036097">
    <property type="entry name" value="HisK_dim/P_sf"/>
</dbReference>
<evidence type="ECO:0000313" key="9">
    <source>
        <dbReference type="EMBL" id="PIR70613.1"/>
    </source>
</evidence>